<dbReference type="EMBL" id="FPHG01000033">
    <property type="protein sequence ID" value="SFV57790.1"/>
    <property type="molecule type" value="Genomic_DNA"/>
</dbReference>
<dbReference type="Pfam" id="PF04231">
    <property type="entry name" value="Endonuclease_1"/>
    <property type="match status" value="1"/>
</dbReference>
<evidence type="ECO:0000256" key="1">
    <source>
        <dbReference type="ARBA" id="ARBA00022722"/>
    </source>
</evidence>
<keyword evidence="3" id="KW-0255">Endonuclease</keyword>
<reference evidence="3" key="1">
    <citation type="submission" date="2016-10" db="EMBL/GenBank/DDBJ databases">
        <authorList>
            <person name="de Groot N.N."/>
        </authorList>
    </citation>
    <scope>NUCLEOTIDE SEQUENCE</scope>
</reference>
<dbReference type="SUPFAM" id="SSF54060">
    <property type="entry name" value="His-Me finger endonucleases"/>
    <property type="match status" value="1"/>
</dbReference>
<gene>
    <name evidence="3" type="ORF">MNB_SV-9-704</name>
</gene>
<evidence type="ECO:0000313" key="3">
    <source>
        <dbReference type="EMBL" id="SFV57790.1"/>
    </source>
</evidence>
<sequence length="244" mass="29351">MKIDKIITLIILLSTLLFSLSFSSSKKKLLKKVYYDNKLTFYCQNPYKIKKIKNKEKTLIIQNSNKYTPRNKITKNGKINIRAKRVEWEHIVPAENFGRHLLCWREGDYKCVTKKGKHFRGRRCCKKVSSIFREMESDMMNLVPAIGEINADRKNFRYMDTKKNLKNQYGECKFLVNFKEKKVCPANYTKGFIARTYFYFTKKYRINLSKREKRMFKVWDKSYPPTKWEQLRKSRIESILKKVD</sequence>
<dbReference type="PANTHER" id="PTHR33607:SF2">
    <property type="entry name" value="ENDONUCLEASE-1"/>
    <property type="match status" value="1"/>
</dbReference>
<dbReference type="EC" id="3.1.21.1" evidence="3"/>
<keyword evidence="1" id="KW-0540">Nuclease</keyword>
<dbReference type="AlphaFoldDB" id="A0A1W1BW12"/>
<evidence type="ECO:0000256" key="2">
    <source>
        <dbReference type="ARBA" id="ARBA00022801"/>
    </source>
</evidence>
<keyword evidence="2 3" id="KW-0378">Hydrolase</keyword>
<accession>A0A1W1BW12</accession>
<dbReference type="InterPro" id="IPR044925">
    <property type="entry name" value="His-Me_finger_sf"/>
</dbReference>
<dbReference type="InterPro" id="IPR007346">
    <property type="entry name" value="Endonuclease-I"/>
</dbReference>
<name>A0A1W1BW12_9ZZZZ</name>
<dbReference type="PANTHER" id="PTHR33607">
    <property type="entry name" value="ENDONUCLEASE-1"/>
    <property type="match status" value="1"/>
</dbReference>
<proteinExistence type="predicted"/>
<dbReference type="GO" id="GO:0004530">
    <property type="term" value="F:deoxyribonuclease I activity"/>
    <property type="evidence" value="ECO:0007669"/>
    <property type="project" value="UniProtKB-EC"/>
</dbReference>
<protein>
    <submittedName>
        <fullName evidence="3">Endonuclease I</fullName>
        <ecNumber evidence="3">3.1.21.1</ecNumber>
    </submittedName>
</protein>
<organism evidence="3">
    <name type="scientific">hydrothermal vent metagenome</name>
    <dbReference type="NCBI Taxonomy" id="652676"/>
    <lineage>
        <taxon>unclassified sequences</taxon>
        <taxon>metagenomes</taxon>
        <taxon>ecological metagenomes</taxon>
    </lineage>
</organism>